<evidence type="ECO:0000313" key="2">
    <source>
        <dbReference type="Proteomes" id="UP001140094"/>
    </source>
</evidence>
<dbReference type="Pfam" id="PF11894">
    <property type="entry name" value="Nup192"/>
    <property type="match status" value="1"/>
</dbReference>
<dbReference type="AlphaFoldDB" id="A0A9W8HTE2"/>
<dbReference type="EMBL" id="JANBUO010003742">
    <property type="protein sequence ID" value="KAJ2789660.1"/>
    <property type="molecule type" value="Genomic_DNA"/>
</dbReference>
<accession>A0A9W8HTE2</accession>
<dbReference type="Proteomes" id="UP001140094">
    <property type="component" value="Unassembled WGS sequence"/>
</dbReference>
<dbReference type="InterPro" id="IPR021827">
    <property type="entry name" value="Nup186/Nup192/Nup205"/>
</dbReference>
<dbReference type="OrthoDB" id="2019644at2759"/>
<feature type="non-terminal residue" evidence="1">
    <location>
        <position position="101"/>
    </location>
</feature>
<proteinExistence type="predicted"/>
<comment type="caution">
    <text evidence="1">The sequence shown here is derived from an EMBL/GenBank/DDBJ whole genome shotgun (WGS) entry which is preliminary data.</text>
</comment>
<evidence type="ECO:0000313" key="1">
    <source>
        <dbReference type="EMBL" id="KAJ2789660.1"/>
    </source>
</evidence>
<sequence>MANTTWEPERFANLNKLLSEGIELGNESPRFEQLKKQLEKLKPDLASLLVFPAKSTQHRAELEKGTPTINGEQFKVSSDFINEAKKLSDFLDIDEDLAATL</sequence>
<keyword evidence="2" id="KW-1185">Reference proteome</keyword>
<protein>
    <submittedName>
        <fullName evidence="1">Uncharacterized protein</fullName>
    </submittedName>
</protein>
<reference evidence="1" key="1">
    <citation type="submission" date="2022-07" db="EMBL/GenBank/DDBJ databases">
        <title>Phylogenomic reconstructions and comparative analyses of Kickxellomycotina fungi.</title>
        <authorList>
            <person name="Reynolds N.K."/>
            <person name="Stajich J.E."/>
            <person name="Barry K."/>
            <person name="Grigoriev I.V."/>
            <person name="Crous P."/>
            <person name="Smith M.E."/>
        </authorList>
    </citation>
    <scope>NUCLEOTIDE SEQUENCE</scope>
    <source>
        <strain evidence="1">NRRL 1565</strain>
    </source>
</reference>
<name>A0A9W8HTE2_9FUNG</name>
<dbReference type="GO" id="GO:0005643">
    <property type="term" value="C:nuclear pore"/>
    <property type="evidence" value="ECO:0007669"/>
    <property type="project" value="InterPro"/>
</dbReference>
<gene>
    <name evidence="1" type="ORF">H4R20_007138</name>
</gene>
<organism evidence="1 2">
    <name type="scientific">Coemansia guatemalensis</name>
    <dbReference type="NCBI Taxonomy" id="2761395"/>
    <lineage>
        <taxon>Eukaryota</taxon>
        <taxon>Fungi</taxon>
        <taxon>Fungi incertae sedis</taxon>
        <taxon>Zoopagomycota</taxon>
        <taxon>Kickxellomycotina</taxon>
        <taxon>Kickxellomycetes</taxon>
        <taxon>Kickxellales</taxon>
        <taxon>Kickxellaceae</taxon>
        <taxon>Coemansia</taxon>
    </lineage>
</organism>